<protein>
    <submittedName>
        <fullName evidence="2">Uncharacterized protein</fullName>
    </submittedName>
</protein>
<proteinExistence type="predicted"/>
<feature type="region of interest" description="Disordered" evidence="1">
    <location>
        <begin position="23"/>
        <end position="54"/>
    </location>
</feature>
<dbReference type="Proteomes" id="UP001190700">
    <property type="component" value="Unassembled WGS sequence"/>
</dbReference>
<sequence length="240" mass="25736">MLRFLQPSFGELVVLTTSSFHKAGSSTTAQPFPSAGMDSAVPMAPSSQSWPATNGARKLAEALGVDLREQPAVKKRRGKAAAPEGPSEAAGRAPAPEISPVEEVCGDPLLLDGNRVRVKCPMEDGTWAELGGAVRWLAERAAAGRKRVYEGLDGARERSDVAAKAGKASGGECKHWGVVGQKCRRRVARVLSASLEFVHMARGNNQTSVYRYDVTRAPSTKSKAKPKTDKSMNYVKAFRK</sequence>
<organism evidence="2 3">
    <name type="scientific">Cymbomonas tetramitiformis</name>
    <dbReference type="NCBI Taxonomy" id="36881"/>
    <lineage>
        <taxon>Eukaryota</taxon>
        <taxon>Viridiplantae</taxon>
        <taxon>Chlorophyta</taxon>
        <taxon>Pyramimonadophyceae</taxon>
        <taxon>Pyramimonadales</taxon>
        <taxon>Pyramimonadaceae</taxon>
        <taxon>Cymbomonas</taxon>
    </lineage>
</organism>
<accession>A0AAE0GY74</accession>
<feature type="region of interest" description="Disordered" evidence="1">
    <location>
        <begin position="67"/>
        <end position="99"/>
    </location>
</feature>
<evidence type="ECO:0000256" key="1">
    <source>
        <dbReference type="SAM" id="MobiDB-lite"/>
    </source>
</evidence>
<dbReference type="AlphaFoldDB" id="A0AAE0GY74"/>
<name>A0AAE0GY74_9CHLO</name>
<evidence type="ECO:0000313" key="2">
    <source>
        <dbReference type="EMBL" id="KAK3286537.1"/>
    </source>
</evidence>
<reference evidence="2 3" key="1">
    <citation type="journal article" date="2015" name="Genome Biol. Evol.">
        <title>Comparative Genomics of a Bacterivorous Green Alga Reveals Evolutionary Causalities and Consequences of Phago-Mixotrophic Mode of Nutrition.</title>
        <authorList>
            <person name="Burns J.A."/>
            <person name="Paasch A."/>
            <person name="Narechania A."/>
            <person name="Kim E."/>
        </authorList>
    </citation>
    <scope>NUCLEOTIDE SEQUENCE [LARGE SCALE GENOMIC DNA]</scope>
    <source>
        <strain evidence="2 3">PLY_AMNH</strain>
    </source>
</reference>
<evidence type="ECO:0000313" key="3">
    <source>
        <dbReference type="Proteomes" id="UP001190700"/>
    </source>
</evidence>
<comment type="caution">
    <text evidence="2">The sequence shown here is derived from an EMBL/GenBank/DDBJ whole genome shotgun (WGS) entry which is preliminary data.</text>
</comment>
<keyword evidence="3" id="KW-1185">Reference proteome</keyword>
<gene>
    <name evidence="2" type="ORF">CYMTET_5915</name>
</gene>
<dbReference type="EMBL" id="LGRX02001232">
    <property type="protein sequence ID" value="KAK3286537.1"/>
    <property type="molecule type" value="Genomic_DNA"/>
</dbReference>
<feature type="compositionally biased region" description="Low complexity" evidence="1">
    <location>
        <begin position="80"/>
        <end position="96"/>
    </location>
</feature>